<evidence type="ECO:0000256" key="6">
    <source>
        <dbReference type="PIRSR" id="PIRSR000025-1"/>
    </source>
</evidence>
<comment type="PTM">
    <text evidence="6">Binds 1 heme c group covalently per subunit.</text>
</comment>
<dbReference type="Proteomes" id="UP000238825">
    <property type="component" value="Chromosome"/>
</dbReference>
<dbReference type="InterPro" id="IPR051811">
    <property type="entry name" value="Cytochrome_c550/c551-like"/>
</dbReference>
<name>A0A2S0JWR9_LYSSH</name>
<dbReference type="PROSITE" id="PS51257">
    <property type="entry name" value="PROKAR_LIPOPROTEIN"/>
    <property type="match status" value="1"/>
</dbReference>
<dbReference type="EMBL" id="CP019980">
    <property type="protein sequence ID" value="AVK95536.1"/>
    <property type="molecule type" value="Genomic_DNA"/>
</dbReference>
<keyword evidence="8" id="KW-0732">Signal</keyword>
<evidence type="ECO:0000256" key="4">
    <source>
        <dbReference type="ARBA" id="ARBA00022982"/>
    </source>
</evidence>
<dbReference type="GO" id="GO:0005506">
    <property type="term" value="F:iron ion binding"/>
    <property type="evidence" value="ECO:0007669"/>
    <property type="project" value="InterPro"/>
</dbReference>
<dbReference type="InterPro" id="IPR009056">
    <property type="entry name" value="Cyt_c-like_dom"/>
</dbReference>
<reference evidence="10 12" key="1">
    <citation type="submission" date="2017-03" db="EMBL/GenBank/DDBJ databases">
        <title>The whole genome sequencing and assembly of Lysinibacillus sphaericus DSM 28T strain.</title>
        <authorList>
            <person name="Lee Y.-J."/>
            <person name="Yi H."/>
            <person name="Bahn Y.-S."/>
            <person name="Kim J.F."/>
            <person name="Lee D.-W."/>
        </authorList>
    </citation>
    <scope>NUCLEOTIDE SEQUENCE [LARGE SCALE GENOMIC DNA]</scope>
    <source>
        <strain evidence="10 12">DSM 28</strain>
    </source>
</reference>
<feature type="domain" description="Cytochrome c" evidence="9">
    <location>
        <begin position="34"/>
        <end position="108"/>
    </location>
</feature>
<dbReference type="Proteomes" id="UP000255295">
    <property type="component" value="Unassembled WGS sequence"/>
</dbReference>
<protein>
    <submittedName>
        <fullName evidence="11">Cytochrome c-551</fullName>
    </submittedName>
</protein>
<dbReference type="InterPro" id="IPR054782">
    <property type="entry name" value="Cytochro_C551"/>
</dbReference>
<dbReference type="SUPFAM" id="SSF46626">
    <property type="entry name" value="Cytochrome c"/>
    <property type="match status" value="1"/>
</dbReference>
<evidence type="ECO:0000313" key="10">
    <source>
        <dbReference type="EMBL" id="AVK95536.1"/>
    </source>
</evidence>
<keyword evidence="4" id="KW-0249">Electron transport</keyword>
<dbReference type="GO" id="GO:0009055">
    <property type="term" value="F:electron transfer activity"/>
    <property type="evidence" value="ECO:0007669"/>
    <property type="project" value="InterPro"/>
</dbReference>
<dbReference type="NCBIfam" id="NF045774">
    <property type="entry name" value="cytochro_C551"/>
    <property type="match status" value="1"/>
</dbReference>
<feature type="chain" id="PRO_5038355574" evidence="8">
    <location>
        <begin position="18"/>
        <end position="108"/>
    </location>
</feature>
<dbReference type="RefSeq" id="WP_024363882.1">
    <property type="nucleotide sequence ID" value="NZ_BJNS01000051.1"/>
</dbReference>
<evidence type="ECO:0000256" key="5">
    <source>
        <dbReference type="ARBA" id="ARBA00023004"/>
    </source>
</evidence>
<evidence type="ECO:0000256" key="7">
    <source>
        <dbReference type="PIRSR" id="PIRSR000025-2"/>
    </source>
</evidence>
<dbReference type="AlphaFoldDB" id="A0A2S0JWR9"/>
<evidence type="ECO:0000256" key="1">
    <source>
        <dbReference type="ARBA" id="ARBA00022448"/>
    </source>
</evidence>
<dbReference type="PANTHER" id="PTHR37823">
    <property type="entry name" value="CYTOCHROME C-553-LIKE"/>
    <property type="match status" value="1"/>
</dbReference>
<evidence type="ECO:0000313" key="12">
    <source>
        <dbReference type="Proteomes" id="UP000238825"/>
    </source>
</evidence>
<keyword evidence="2 6" id="KW-0349">Heme</keyword>
<keyword evidence="5 7" id="KW-0408">Iron</keyword>
<feature type="binding site" description="axial binding residue" evidence="7">
    <location>
        <position position="51"/>
    </location>
    <ligand>
        <name>heme c</name>
        <dbReference type="ChEBI" id="CHEBI:61717"/>
    </ligand>
    <ligandPart>
        <name>Fe</name>
        <dbReference type="ChEBI" id="CHEBI:18248"/>
    </ligandPart>
</feature>
<dbReference type="InterPro" id="IPR012218">
    <property type="entry name" value="Cyt_c_BACSU-c550-type"/>
</dbReference>
<evidence type="ECO:0000256" key="3">
    <source>
        <dbReference type="ARBA" id="ARBA00022723"/>
    </source>
</evidence>
<feature type="binding site" description="covalent" evidence="6">
    <location>
        <position position="47"/>
    </location>
    <ligand>
        <name>heme c</name>
        <dbReference type="ChEBI" id="CHEBI:61717"/>
    </ligand>
</feature>
<evidence type="ECO:0000256" key="2">
    <source>
        <dbReference type="ARBA" id="ARBA00022617"/>
    </source>
</evidence>
<dbReference type="Gene3D" id="1.10.760.10">
    <property type="entry name" value="Cytochrome c-like domain"/>
    <property type="match status" value="1"/>
</dbReference>
<evidence type="ECO:0000313" key="13">
    <source>
        <dbReference type="Proteomes" id="UP000255295"/>
    </source>
</evidence>
<sequence>MKKAMLTLVFGSAIFLAACGGGGDKAATDNKDTAAEPDGKAIAMKSCVSCHGGELQGMGNTPALNNVGSRLSEQEILDVINNGRGAMPAGLIKGADAEAVAKWLATQK</sequence>
<organism evidence="10 12">
    <name type="scientific">Lysinibacillus sphaericus</name>
    <name type="common">Bacillus sphaericus</name>
    <dbReference type="NCBI Taxonomy" id="1421"/>
    <lineage>
        <taxon>Bacteria</taxon>
        <taxon>Bacillati</taxon>
        <taxon>Bacillota</taxon>
        <taxon>Bacilli</taxon>
        <taxon>Bacillales</taxon>
        <taxon>Bacillaceae</taxon>
        <taxon>Lysinibacillus</taxon>
    </lineage>
</organism>
<dbReference type="GO" id="GO:0016020">
    <property type="term" value="C:membrane"/>
    <property type="evidence" value="ECO:0007669"/>
    <property type="project" value="InterPro"/>
</dbReference>
<dbReference type="PIRSF" id="PIRSF000025">
    <property type="entry name" value="Cytc_Bsub_c550"/>
    <property type="match status" value="1"/>
</dbReference>
<feature type="binding site" description="axial binding residue" evidence="7">
    <location>
        <position position="87"/>
    </location>
    <ligand>
        <name>heme c</name>
        <dbReference type="ChEBI" id="CHEBI:61717"/>
    </ligand>
    <ligandPart>
        <name>Fe</name>
        <dbReference type="ChEBI" id="CHEBI:18248"/>
    </ligandPart>
</feature>
<feature type="binding site" description="covalent" evidence="6">
    <location>
        <position position="50"/>
    </location>
    <ligand>
        <name>heme c</name>
        <dbReference type="ChEBI" id="CHEBI:61717"/>
    </ligand>
</feature>
<proteinExistence type="predicted"/>
<dbReference type="GeneID" id="48275399"/>
<evidence type="ECO:0000313" key="11">
    <source>
        <dbReference type="EMBL" id="SUV18813.1"/>
    </source>
</evidence>
<dbReference type="GO" id="GO:0020037">
    <property type="term" value="F:heme binding"/>
    <property type="evidence" value="ECO:0007669"/>
    <property type="project" value="InterPro"/>
</dbReference>
<dbReference type="PANTHER" id="PTHR37823:SF3">
    <property type="entry name" value="CYTOCHROME C-551"/>
    <property type="match status" value="1"/>
</dbReference>
<accession>A0A2S0JWR9</accession>
<gene>
    <name evidence="11" type="primary">cccB</name>
    <name evidence="10" type="ORF">LS41612_04245</name>
    <name evidence="11" type="ORF">NCTC10338_03931</name>
</gene>
<dbReference type="PROSITE" id="PS51007">
    <property type="entry name" value="CYTC"/>
    <property type="match status" value="1"/>
</dbReference>
<keyword evidence="3 7" id="KW-0479">Metal-binding</keyword>
<keyword evidence="1" id="KW-0813">Transport</keyword>
<dbReference type="InterPro" id="IPR036909">
    <property type="entry name" value="Cyt_c-like_dom_sf"/>
</dbReference>
<dbReference type="Pfam" id="PF13442">
    <property type="entry name" value="Cytochrome_CBB3"/>
    <property type="match status" value="1"/>
</dbReference>
<evidence type="ECO:0000259" key="9">
    <source>
        <dbReference type="PROSITE" id="PS51007"/>
    </source>
</evidence>
<dbReference type="EMBL" id="UFSZ01000001">
    <property type="protein sequence ID" value="SUV18813.1"/>
    <property type="molecule type" value="Genomic_DNA"/>
</dbReference>
<evidence type="ECO:0000256" key="8">
    <source>
        <dbReference type="SAM" id="SignalP"/>
    </source>
</evidence>
<feature type="signal peptide" evidence="8">
    <location>
        <begin position="1"/>
        <end position="17"/>
    </location>
</feature>
<reference evidence="11 13" key="2">
    <citation type="submission" date="2018-06" db="EMBL/GenBank/DDBJ databases">
        <authorList>
            <consortium name="Pathogen Informatics"/>
            <person name="Doyle S."/>
        </authorList>
    </citation>
    <scope>NUCLEOTIDE SEQUENCE [LARGE SCALE GENOMIC DNA]</scope>
    <source>
        <strain evidence="11 13">NCTC10338</strain>
    </source>
</reference>